<evidence type="ECO:0000313" key="11">
    <source>
        <dbReference type="EMBL" id="MBG9986432.1"/>
    </source>
</evidence>
<evidence type="ECO:0000256" key="3">
    <source>
        <dbReference type="ARBA" id="ARBA00022448"/>
    </source>
</evidence>
<dbReference type="SUPFAM" id="SSF161098">
    <property type="entry name" value="MetI-like"/>
    <property type="match status" value="1"/>
</dbReference>
<dbReference type="Gene3D" id="3.40.190.10">
    <property type="entry name" value="Periplasmic binding protein-like II"/>
    <property type="match status" value="2"/>
</dbReference>
<evidence type="ECO:0000256" key="6">
    <source>
        <dbReference type="ARBA" id="ARBA00022970"/>
    </source>
</evidence>
<feature type="transmembrane region" description="Helical" evidence="9">
    <location>
        <begin position="333"/>
        <end position="355"/>
    </location>
</feature>
<evidence type="ECO:0000256" key="1">
    <source>
        <dbReference type="ARBA" id="ARBA00004651"/>
    </source>
</evidence>
<keyword evidence="7 9" id="KW-1133">Transmembrane helix</keyword>
<comment type="caution">
    <text evidence="11">The sequence shown here is derived from an EMBL/GenBank/DDBJ whole genome shotgun (WGS) entry which is preliminary data.</text>
</comment>
<keyword evidence="5 9" id="KW-0812">Transmembrane</keyword>
<name>A0ABS0LR51_9LACT</name>
<dbReference type="InterPro" id="IPR001638">
    <property type="entry name" value="Solute-binding_3/MltF_N"/>
</dbReference>
<gene>
    <name evidence="11" type="ORF">HZY91_05935</name>
</gene>
<dbReference type="NCBIfam" id="TIGR01726">
    <property type="entry name" value="HEQRo_perm_3TM"/>
    <property type="match status" value="1"/>
</dbReference>
<comment type="similarity">
    <text evidence="2">Belongs to the binding-protein-dependent transport system permease family. HisMQ subfamily.</text>
</comment>
<protein>
    <submittedName>
        <fullName evidence="11">ABC transporter permease subunit</fullName>
    </submittedName>
</protein>
<feature type="domain" description="ABC transmembrane type-1" evidence="10">
    <location>
        <begin position="286"/>
        <end position="487"/>
    </location>
</feature>
<comment type="subcellular location">
    <subcellularLocation>
        <location evidence="1 9">Cell membrane</location>
        <topology evidence="1 9">Multi-pass membrane protein</topology>
    </subcellularLocation>
</comment>
<evidence type="ECO:0000256" key="9">
    <source>
        <dbReference type="RuleBase" id="RU363032"/>
    </source>
</evidence>
<dbReference type="InterPro" id="IPR035906">
    <property type="entry name" value="MetI-like_sf"/>
</dbReference>
<evidence type="ECO:0000313" key="12">
    <source>
        <dbReference type="Proteomes" id="UP000721415"/>
    </source>
</evidence>
<proteinExistence type="inferred from homology"/>
<organism evidence="11 12">
    <name type="scientific">Facklamia lactis</name>
    <dbReference type="NCBI Taxonomy" id="2749967"/>
    <lineage>
        <taxon>Bacteria</taxon>
        <taxon>Bacillati</taxon>
        <taxon>Bacillota</taxon>
        <taxon>Bacilli</taxon>
        <taxon>Lactobacillales</taxon>
        <taxon>Aerococcaceae</taxon>
        <taxon>Facklamia</taxon>
    </lineage>
</organism>
<keyword evidence="8 9" id="KW-0472">Membrane</keyword>
<dbReference type="PROSITE" id="PS50928">
    <property type="entry name" value="ABC_TM1"/>
    <property type="match status" value="1"/>
</dbReference>
<dbReference type="EMBL" id="JACBXQ010000003">
    <property type="protein sequence ID" value="MBG9986432.1"/>
    <property type="molecule type" value="Genomic_DNA"/>
</dbReference>
<evidence type="ECO:0000256" key="7">
    <source>
        <dbReference type="ARBA" id="ARBA00022989"/>
    </source>
</evidence>
<feature type="transmembrane region" description="Helical" evidence="9">
    <location>
        <begin position="463"/>
        <end position="483"/>
    </location>
</feature>
<evidence type="ECO:0000256" key="8">
    <source>
        <dbReference type="ARBA" id="ARBA00023136"/>
    </source>
</evidence>
<accession>A0ABS0LR51</accession>
<keyword evidence="4" id="KW-1003">Cell membrane</keyword>
<keyword evidence="12" id="KW-1185">Reference proteome</keyword>
<evidence type="ECO:0000256" key="4">
    <source>
        <dbReference type="ARBA" id="ARBA00022475"/>
    </source>
</evidence>
<sequence length="519" mass="56568">MVFLPSVLAQEEGLEKPGVLQVGLEANYAPFNWSQTTAANGAVPISNSEGEYANGYDVQIAKQLAESLGLGLEIVKLEWDGLPPALQSGKIDAIIAGMSPTPERKEQIDFSNSYYTSDIVLVVEKESQFANAKALEDFEGAKVTGQLNTFHYDLIQQIPSVDQQTAMDSFPTMISSVLSGKSDAYVSERPGAMAATAANSALTYINFEEGQGFDTGEIDTSIAIGLRKESPLLDSINTALSEISEKDRNDLMQKMVNLNERGESAGFWSEVAGLWSTYSGQFLKGALVTLLIATFATLVGFLIGLLIAIYRSIPVEQNAHPLLYGLHKIGDWIVLAYIEIFRGTPMMVQAMLIYYGSKLFFDLDMSSMVAALLIVSINTGAYLAEVIRGGISSVDKGQSEAAKAIGMNHVQTMTHVVLPQAIKSILPTLGNEFVINIKDTSVLNVIAVTELFFVTRSVSGSTYMTFQTFFIAAVIYFILTFTATRLLNFFEAKLEGTDNYQVYTSSSYPDPKELKKDGK</sequence>
<dbReference type="PANTHER" id="PTHR30614">
    <property type="entry name" value="MEMBRANE COMPONENT OF AMINO ACID ABC TRANSPORTER"/>
    <property type="match status" value="1"/>
</dbReference>
<evidence type="ECO:0000259" key="10">
    <source>
        <dbReference type="PROSITE" id="PS50928"/>
    </source>
</evidence>
<keyword evidence="3 9" id="KW-0813">Transport</keyword>
<dbReference type="SMART" id="SM00062">
    <property type="entry name" value="PBPb"/>
    <property type="match status" value="1"/>
</dbReference>
<feature type="transmembrane region" description="Helical" evidence="9">
    <location>
        <begin position="286"/>
        <end position="313"/>
    </location>
</feature>
<dbReference type="InterPro" id="IPR000515">
    <property type="entry name" value="MetI-like"/>
</dbReference>
<reference evidence="11 12" key="1">
    <citation type="submission" date="2020-07" db="EMBL/GenBank/DDBJ databases">
        <title>Facklamia lactis sp. nov., isolated from raw milk.</title>
        <authorList>
            <person name="Doll E.V."/>
            <person name="Huptas C."/>
            <person name="Staib L."/>
            <person name="Wenning M."/>
            <person name="Scherer S."/>
        </authorList>
    </citation>
    <scope>NUCLEOTIDE SEQUENCE [LARGE SCALE GENOMIC DNA]</scope>
    <source>
        <strain evidence="11 12">DSM 111018</strain>
    </source>
</reference>
<dbReference type="Pfam" id="PF00528">
    <property type="entry name" value="BPD_transp_1"/>
    <property type="match status" value="1"/>
</dbReference>
<dbReference type="Proteomes" id="UP000721415">
    <property type="component" value="Unassembled WGS sequence"/>
</dbReference>
<feature type="transmembrane region" description="Helical" evidence="9">
    <location>
        <begin position="367"/>
        <end position="384"/>
    </location>
</feature>
<dbReference type="SUPFAM" id="SSF53850">
    <property type="entry name" value="Periplasmic binding protein-like II"/>
    <property type="match status" value="1"/>
</dbReference>
<dbReference type="CDD" id="cd06261">
    <property type="entry name" value="TM_PBP2"/>
    <property type="match status" value="1"/>
</dbReference>
<dbReference type="InterPro" id="IPR010065">
    <property type="entry name" value="AA_ABC_transptr_permease_3TM"/>
</dbReference>
<evidence type="ECO:0000256" key="5">
    <source>
        <dbReference type="ARBA" id="ARBA00022692"/>
    </source>
</evidence>
<evidence type="ECO:0000256" key="2">
    <source>
        <dbReference type="ARBA" id="ARBA00010072"/>
    </source>
</evidence>
<dbReference type="CDD" id="cd13627">
    <property type="entry name" value="PBP2_AA_binding_like_2"/>
    <property type="match status" value="1"/>
</dbReference>
<dbReference type="PANTHER" id="PTHR30614:SF20">
    <property type="entry name" value="GLUTAMINE TRANSPORT SYSTEM PERMEASE PROTEIN GLNP"/>
    <property type="match status" value="1"/>
</dbReference>
<keyword evidence="6" id="KW-0029">Amino-acid transport</keyword>
<dbReference type="InterPro" id="IPR043429">
    <property type="entry name" value="ArtM/GltK/GlnP/TcyL/YhdX-like"/>
</dbReference>
<dbReference type="Pfam" id="PF00497">
    <property type="entry name" value="SBP_bac_3"/>
    <property type="match status" value="1"/>
</dbReference>
<dbReference type="Gene3D" id="1.10.3720.10">
    <property type="entry name" value="MetI-like"/>
    <property type="match status" value="1"/>
</dbReference>